<accession>A0AAJ7SEB7</accession>
<sequence length="139" mass="15052">MRKQHMALKALMMANKPVPANKMSPHFKALDEIFSKDPSNSPLNKALEKCLGGKVKVINSAKGITSKEGQQSSPIVVLQQPTTDERSSLGSAFSQYIAKLIDELDDDQKDEVQAYIISYIFSLKQQNRGGGTAAASGPS</sequence>
<organism evidence="1 2">
    <name type="scientific">Galendromus occidentalis</name>
    <name type="common">western predatory mite</name>
    <dbReference type="NCBI Taxonomy" id="34638"/>
    <lineage>
        <taxon>Eukaryota</taxon>
        <taxon>Metazoa</taxon>
        <taxon>Ecdysozoa</taxon>
        <taxon>Arthropoda</taxon>
        <taxon>Chelicerata</taxon>
        <taxon>Arachnida</taxon>
        <taxon>Acari</taxon>
        <taxon>Parasitiformes</taxon>
        <taxon>Mesostigmata</taxon>
        <taxon>Gamasina</taxon>
        <taxon>Phytoseioidea</taxon>
        <taxon>Phytoseiidae</taxon>
        <taxon>Typhlodrominae</taxon>
        <taxon>Galendromus</taxon>
    </lineage>
</organism>
<dbReference type="AlphaFoldDB" id="A0AAJ7SEB7"/>
<protein>
    <submittedName>
        <fullName evidence="2">Uncharacterized protein LOC114828206</fullName>
    </submittedName>
</protein>
<dbReference type="KEGG" id="goe:114828206"/>
<name>A0AAJ7SEB7_9ACAR</name>
<evidence type="ECO:0000313" key="2">
    <source>
        <dbReference type="RefSeq" id="XP_028967178.1"/>
    </source>
</evidence>
<evidence type="ECO:0000313" key="1">
    <source>
        <dbReference type="Proteomes" id="UP000694867"/>
    </source>
</evidence>
<keyword evidence="1" id="KW-1185">Reference proteome</keyword>
<dbReference type="Proteomes" id="UP000694867">
    <property type="component" value="Unplaced"/>
</dbReference>
<dbReference type="RefSeq" id="XP_028967178.1">
    <property type="nucleotide sequence ID" value="XM_029111345.1"/>
</dbReference>
<reference evidence="2" key="1">
    <citation type="submission" date="2025-08" db="UniProtKB">
        <authorList>
            <consortium name="RefSeq"/>
        </authorList>
    </citation>
    <scope>IDENTIFICATION</scope>
</reference>
<dbReference type="GeneID" id="114828206"/>
<proteinExistence type="predicted"/>
<gene>
    <name evidence="2" type="primary">LOC114828206</name>
</gene>